<dbReference type="EMBL" id="JAMTCK010000015">
    <property type="protein sequence ID" value="MCP2168712.1"/>
    <property type="molecule type" value="Genomic_DNA"/>
</dbReference>
<sequence length="221" mass="22400">MTNTTSTPLAPLFHDRFRRLGAGWLARLTLPRRLVAALLALLAVGLALFPPATASEAAATTLVTARDLAPGQTLTRDDVRPVAMPTHLVPAGALTEPATAVGRVLAGAARAGEPLTDARLVGADSALPSGADPNAVAVAVRLADPAVADLLHPGSRVDVVAGDSVGTAGEILADGATVVTVRPVDRSERDHGQLVVLAVARDDSAAVAGASLQHPVTVTLR</sequence>
<dbReference type="RefSeq" id="WP_253776794.1">
    <property type="nucleotide sequence ID" value="NZ_JAMTCK010000015.1"/>
</dbReference>
<evidence type="ECO:0000259" key="1">
    <source>
        <dbReference type="SMART" id="SM00858"/>
    </source>
</evidence>
<evidence type="ECO:0000313" key="2">
    <source>
        <dbReference type="EMBL" id="MCP2168712.1"/>
    </source>
</evidence>
<dbReference type="SMART" id="SM00858">
    <property type="entry name" value="SAF"/>
    <property type="match status" value="1"/>
</dbReference>
<comment type="caution">
    <text evidence="2">The sequence shown here is derived from an EMBL/GenBank/DDBJ whole genome shotgun (WGS) entry which is preliminary data.</text>
</comment>
<gene>
    <name evidence="2" type="ORF">LX83_005590</name>
</gene>
<proteinExistence type="predicted"/>
<name>A0AAE3KJ69_9PSEU</name>
<dbReference type="InterPro" id="IPR013974">
    <property type="entry name" value="SAF"/>
</dbReference>
<dbReference type="AlphaFoldDB" id="A0AAE3KJ69"/>
<accession>A0AAE3KJ69</accession>
<evidence type="ECO:0000313" key="3">
    <source>
        <dbReference type="Proteomes" id="UP001206128"/>
    </source>
</evidence>
<dbReference type="Proteomes" id="UP001206128">
    <property type="component" value="Unassembled WGS sequence"/>
</dbReference>
<dbReference type="CDD" id="cd11614">
    <property type="entry name" value="SAF_CpaB_FlgA_like"/>
    <property type="match status" value="1"/>
</dbReference>
<reference evidence="2" key="1">
    <citation type="submission" date="2022-06" db="EMBL/GenBank/DDBJ databases">
        <title>Genomic Encyclopedia of Archaeal and Bacterial Type Strains, Phase II (KMG-II): from individual species to whole genera.</title>
        <authorList>
            <person name="Goeker M."/>
        </authorList>
    </citation>
    <scope>NUCLEOTIDE SEQUENCE</scope>
    <source>
        <strain evidence="2">DSM 43935</strain>
    </source>
</reference>
<keyword evidence="3" id="KW-1185">Reference proteome</keyword>
<feature type="domain" description="SAF" evidence="1">
    <location>
        <begin position="59"/>
        <end position="121"/>
    </location>
</feature>
<dbReference type="Gene3D" id="3.90.1210.10">
    <property type="entry name" value="Antifreeze-like/N-acetylneuraminic acid synthase C-terminal domain"/>
    <property type="match status" value="1"/>
</dbReference>
<protein>
    <submittedName>
        <fullName evidence="2">Flp pilus assembly protein CpaB</fullName>
    </submittedName>
</protein>
<organism evidence="2 3">
    <name type="scientific">Goodfellowiella coeruleoviolacea</name>
    <dbReference type="NCBI Taxonomy" id="334858"/>
    <lineage>
        <taxon>Bacteria</taxon>
        <taxon>Bacillati</taxon>
        <taxon>Actinomycetota</taxon>
        <taxon>Actinomycetes</taxon>
        <taxon>Pseudonocardiales</taxon>
        <taxon>Pseudonocardiaceae</taxon>
        <taxon>Goodfellowiella</taxon>
    </lineage>
</organism>
<dbReference type="Pfam" id="PF08666">
    <property type="entry name" value="SAF"/>
    <property type="match status" value="1"/>
</dbReference>